<dbReference type="GO" id="GO:0051267">
    <property type="term" value="F:CP2 mannose-ethanolamine phosphotransferase activity"/>
    <property type="evidence" value="ECO:0007669"/>
    <property type="project" value="TreeGrafter"/>
</dbReference>
<comment type="caution">
    <text evidence="3">The sequence shown here is derived from an EMBL/GenBank/DDBJ whole genome shotgun (WGS) entry which is preliminary data.</text>
</comment>
<dbReference type="InterPro" id="IPR039527">
    <property type="entry name" value="PIGG/GPI7"/>
</dbReference>
<name>A0A8H6LA77_9LECA</name>
<feature type="transmembrane region" description="Helical" evidence="1">
    <location>
        <begin position="188"/>
        <end position="206"/>
    </location>
</feature>
<feature type="transmembrane region" description="Helical" evidence="1">
    <location>
        <begin position="226"/>
        <end position="246"/>
    </location>
</feature>
<keyword evidence="1" id="KW-0472">Membrane</keyword>
<dbReference type="OrthoDB" id="272139at2759"/>
<feature type="transmembrane region" description="Helical" evidence="1">
    <location>
        <begin position="460"/>
        <end position="483"/>
    </location>
</feature>
<dbReference type="PANTHER" id="PTHR23072">
    <property type="entry name" value="PHOSPHATIDYLINOSITOL GLYCAN-RELATED"/>
    <property type="match status" value="1"/>
</dbReference>
<keyword evidence="1" id="KW-1133">Transmembrane helix</keyword>
<dbReference type="Pfam" id="PF19316">
    <property type="entry name" value="PIGO_PIGG"/>
    <property type="match status" value="1"/>
</dbReference>
<dbReference type="EMBL" id="JACCJC010000001">
    <property type="protein sequence ID" value="KAF6241571.1"/>
    <property type="molecule type" value="Genomic_DNA"/>
</dbReference>
<dbReference type="GeneID" id="59281962"/>
<feature type="transmembrane region" description="Helical" evidence="1">
    <location>
        <begin position="107"/>
        <end position="130"/>
    </location>
</feature>
<accession>A0A8H6LA77</accession>
<keyword evidence="1" id="KW-0808">Transferase</keyword>
<dbReference type="GO" id="GO:0006506">
    <property type="term" value="P:GPI anchor biosynthetic process"/>
    <property type="evidence" value="ECO:0007669"/>
    <property type="project" value="UniProtKB-UniPathway"/>
</dbReference>
<keyword evidence="1" id="KW-0337">GPI-anchor biosynthesis</keyword>
<dbReference type="RefSeq" id="XP_037170811.1">
    <property type="nucleotide sequence ID" value="XM_037302232.1"/>
</dbReference>
<comment type="function">
    <text evidence="1">Ethanolamine phosphate transferase involved in glycosylphosphatidylinositol-anchor biosynthesis. Transfers ethanolamine phosphate to the GPI second mannose.</text>
</comment>
<feature type="transmembrane region" description="Helical" evidence="1">
    <location>
        <begin position="258"/>
        <end position="277"/>
    </location>
</feature>
<feature type="transmembrane region" description="Helical" evidence="1">
    <location>
        <begin position="137"/>
        <end position="155"/>
    </location>
</feature>
<dbReference type="PANTHER" id="PTHR23072:SF0">
    <property type="entry name" value="GPI ETHANOLAMINE PHOSPHATE TRANSFERASE 2"/>
    <property type="match status" value="1"/>
</dbReference>
<evidence type="ECO:0000313" key="3">
    <source>
        <dbReference type="EMBL" id="KAF6241571.1"/>
    </source>
</evidence>
<evidence type="ECO:0000259" key="2">
    <source>
        <dbReference type="Pfam" id="PF19316"/>
    </source>
</evidence>
<evidence type="ECO:0000313" key="4">
    <source>
        <dbReference type="Proteomes" id="UP000578531"/>
    </source>
</evidence>
<feature type="transmembrane region" description="Helical" evidence="1">
    <location>
        <begin position="418"/>
        <end position="439"/>
    </location>
</feature>
<keyword evidence="4" id="KW-1185">Reference proteome</keyword>
<dbReference type="InterPro" id="IPR045687">
    <property type="entry name" value="PIGG/GPI7_C"/>
</dbReference>
<sequence length="528" mass="58283">MSARGLRLMTLVDVRVGLLLQNARQILNIVRGAFPRLSFSEAETLDDCTLAMSAGETLSCLWFDAASLVDVPSHIDTAAALHALTRFSKHAQDVMSSTASNYNLSRLGIGIGLAALATVAGTATVSTALLETQATGLWISLVFTAYGIMMFATSYVEEEQHFWYWASSSWLGWLLLKRRNAATLPGSWELWFAASLLVLLRIVRAWNQTGQKHAGEPDIARTFLPAHNILLWLLVLVTYLDVIQRLSRRALPWASRHLATAASLALGIAALGFKVAFTKADAPELLEGLGYLCVRPFEQASLVAQARAIFTGIAIMTVLTSFPAVYQRVRGGRESKDISRPVHDLFTLFFLTQSRATNVPLFLLFEVQYQALDSLRLSGIDLTLTSLLFQHVSFFAFGGSNAISSIDLSNAYNGIDGYNVVAVGVLTFCGNWAGPLWWTSATALLLSRRDKQHQKWIRHLSLLSTFVSSSLLFVMLACTALRAHLFIWTVFSPKYLYSIAWSMGQHLCINIGYGSLLFWISSWQIGAQ</sequence>
<dbReference type="UniPathway" id="UPA00196"/>
<dbReference type="Proteomes" id="UP000578531">
    <property type="component" value="Unassembled WGS sequence"/>
</dbReference>
<comment type="pathway">
    <text evidence="1">Glycolipid biosynthesis; glycosylphosphatidylinositol-anchor biosynthesis.</text>
</comment>
<feature type="domain" description="GPI ethanolamine phosphate transferase 2 C-terminal" evidence="2">
    <location>
        <begin position="99"/>
        <end position="522"/>
    </location>
</feature>
<protein>
    <recommendedName>
        <fullName evidence="1">GPI ethanolamine phosphate transferase 2</fullName>
    </recommendedName>
</protein>
<keyword evidence="1" id="KW-0812">Transmembrane</keyword>
<feature type="transmembrane region" description="Helical" evidence="1">
    <location>
        <begin position="495"/>
        <end position="520"/>
    </location>
</feature>
<keyword evidence="1" id="KW-0256">Endoplasmic reticulum</keyword>
<evidence type="ECO:0000256" key="1">
    <source>
        <dbReference type="RuleBase" id="RU367106"/>
    </source>
</evidence>
<comment type="subcellular location">
    <subcellularLocation>
        <location evidence="1">Endoplasmic reticulum membrane</location>
        <topology evidence="1">Multi-pass membrane protein</topology>
    </subcellularLocation>
</comment>
<organism evidence="3 4">
    <name type="scientific">Letharia columbiana</name>
    <dbReference type="NCBI Taxonomy" id="112416"/>
    <lineage>
        <taxon>Eukaryota</taxon>
        <taxon>Fungi</taxon>
        <taxon>Dikarya</taxon>
        <taxon>Ascomycota</taxon>
        <taxon>Pezizomycotina</taxon>
        <taxon>Lecanoromycetes</taxon>
        <taxon>OSLEUM clade</taxon>
        <taxon>Lecanoromycetidae</taxon>
        <taxon>Lecanorales</taxon>
        <taxon>Lecanorineae</taxon>
        <taxon>Parmeliaceae</taxon>
        <taxon>Letharia</taxon>
    </lineage>
</organism>
<feature type="transmembrane region" description="Helical" evidence="1">
    <location>
        <begin position="379"/>
        <end position="398"/>
    </location>
</feature>
<comment type="similarity">
    <text evidence="1">Belongs to the PIGG/PIGN/PIGO family. PIGG subfamily.</text>
</comment>
<dbReference type="GO" id="GO:0005789">
    <property type="term" value="C:endoplasmic reticulum membrane"/>
    <property type="evidence" value="ECO:0007669"/>
    <property type="project" value="UniProtKB-SubCell"/>
</dbReference>
<gene>
    <name evidence="3" type="ORF">HO173_000282</name>
</gene>
<reference evidence="3 4" key="1">
    <citation type="journal article" date="2020" name="Genomics">
        <title>Complete, high-quality genomes from long-read metagenomic sequencing of two wolf lichen thalli reveals enigmatic genome architecture.</title>
        <authorList>
            <person name="McKenzie S.K."/>
            <person name="Walston R.F."/>
            <person name="Allen J.L."/>
        </authorList>
    </citation>
    <scope>NUCLEOTIDE SEQUENCE [LARGE SCALE GENOMIC DNA]</scope>
    <source>
        <strain evidence="3">WasteWater2</strain>
    </source>
</reference>
<feature type="transmembrane region" description="Helical" evidence="1">
    <location>
        <begin position="306"/>
        <end position="326"/>
    </location>
</feature>
<proteinExistence type="inferred from homology"/>
<dbReference type="AlphaFoldDB" id="A0A8H6LA77"/>